<evidence type="ECO:0000313" key="1">
    <source>
        <dbReference type="EMBL" id="RVW81823.1"/>
    </source>
</evidence>
<dbReference type="InterPro" id="IPR038765">
    <property type="entry name" value="Papain-like_cys_pep_sf"/>
</dbReference>
<reference evidence="1 2" key="1">
    <citation type="journal article" date="2018" name="PLoS Genet.">
        <title>Population sequencing reveals clonal diversity and ancestral inbreeding in the grapevine cultivar Chardonnay.</title>
        <authorList>
            <person name="Roach M.J."/>
            <person name="Johnson D.L."/>
            <person name="Bohlmann J."/>
            <person name="van Vuuren H.J."/>
            <person name="Jones S.J."/>
            <person name="Pretorius I.S."/>
            <person name="Schmidt S.A."/>
            <person name="Borneman A.R."/>
        </authorList>
    </citation>
    <scope>NUCLEOTIDE SEQUENCE [LARGE SCALE GENOMIC DNA]</scope>
    <source>
        <strain evidence="2">cv. Chardonnay</strain>
        <tissue evidence="1">Leaf</tissue>
    </source>
</reference>
<gene>
    <name evidence="1" type="ORF">CK203_051635</name>
</gene>
<dbReference type="Gene3D" id="3.40.395.10">
    <property type="entry name" value="Adenoviral Proteinase, Chain A"/>
    <property type="match status" value="1"/>
</dbReference>
<evidence type="ECO:0000313" key="2">
    <source>
        <dbReference type="Proteomes" id="UP000288805"/>
    </source>
</evidence>
<dbReference type="Proteomes" id="UP000288805">
    <property type="component" value="Unassembled WGS sequence"/>
</dbReference>
<sequence>MAKLGFMLVKHKQQSNNWKGSLGPQIEENVLQNIAKGEVYPVTPFMNGIFRGWQMFRIPCEHATTVILSIGHNVADFVDECYKFPMQELIYAGSFSSIETHDMLIVDDHGVVRSITGQVFLSLKPPHTKGPPGRPRRSASSPNFKINRQSIALVVKLPKRCSGKKFISVIARLPNDKRDAITEMGFGGLLHLACQELSYELCSWIISNYEHCLPSTEYGYRRCCPGNSSMYDRKLRKKMLRLASSLAEDVVELRSHQFGLQYQCLATPAQPSAQVQDEPTPMTGDIQLSVEEFVEQPILPSALHSPTERHESGFDHGLSSLHLESHDQSYPYPHLEIVEDVRNVGTIATHSHLDIPTSSRKYKRTGRWIVKMPSICKSPFVAQCLKLFLKISHKDRLVVDFALDEDANPRYDCGIFALKYMEYWNGATLTQAVVEEKMHVYRLQMVVTLLLNEANNLGKSTSQRSNAVRIGIEMKKLEALEADHSKLKANFAALRNQPLAAK</sequence>
<name>A0A438HBI3_VITVI</name>
<protein>
    <recommendedName>
        <fullName evidence="3">Ubiquitin-like protease family profile domain-containing protein</fullName>
    </recommendedName>
</protein>
<dbReference type="EMBL" id="QGNW01000248">
    <property type="protein sequence ID" value="RVW81823.1"/>
    <property type="molecule type" value="Genomic_DNA"/>
</dbReference>
<organism evidence="1 2">
    <name type="scientific">Vitis vinifera</name>
    <name type="common">Grape</name>
    <dbReference type="NCBI Taxonomy" id="29760"/>
    <lineage>
        <taxon>Eukaryota</taxon>
        <taxon>Viridiplantae</taxon>
        <taxon>Streptophyta</taxon>
        <taxon>Embryophyta</taxon>
        <taxon>Tracheophyta</taxon>
        <taxon>Spermatophyta</taxon>
        <taxon>Magnoliopsida</taxon>
        <taxon>eudicotyledons</taxon>
        <taxon>Gunneridae</taxon>
        <taxon>Pentapetalae</taxon>
        <taxon>rosids</taxon>
        <taxon>Vitales</taxon>
        <taxon>Vitaceae</taxon>
        <taxon>Viteae</taxon>
        <taxon>Vitis</taxon>
    </lineage>
</organism>
<dbReference type="SUPFAM" id="SSF54001">
    <property type="entry name" value="Cysteine proteinases"/>
    <property type="match status" value="1"/>
</dbReference>
<comment type="caution">
    <text evidence="1">The sequence shown here is derived from an EMBL/GenBank/DDBJ whole genome shotgun (WGS) entry which is preliminary data.</text>
</comment>
<proteinExistence type="predicted"/>
<dbReference type="AlphaFoldDB" id="A0A438HBI3"/>
<accession>A0A438HBI3</accession>
<evidence type="ECO:0008006" key="3">
    <source>
        <dbReference type="Google" id="ProtNLM"/>
    </source>
</evidence>